<dbReference type="AlphaFoldDB" id="A0ABD2Z4L2"/>
<dbReference type="Gene3D" id="3.40.50.1820">
    <property type="entry name" value="alpha/beta hydrolase"/>
    <property type="match status" value="1"/>
</dbReference>
<dbReference type="InterPro" id="IPR001563">
    <property type="entry name" value="Peptidase_S10"/>
</dbReference>
<keyword evidence="3" id="KW-1185">Reference proteome</keyword>
<accession>A0ABD2Z4L2</accession>
<evidence type="ECO:0000313" key="3">
    <source>
        <dbReference type="Proteomes" id="UP001630127"/>
    </source>
</evidence>
<reference evidence="2 3" key="1">
    <citation type="submission" date="2024-11" db="EMBL/GenBank/DDBJ databases">
        <title>A near-complete genome assembly of Cinchona calisaya.</title>
        <authorList>
            <person name="Lian D.C."/>
            <person name="Zhao X.W."/>
            <person name="Wei L."/>
        </authorList>
    </citation>
    <scope>NUCLEOTIDE SEQUENCE [LARGE SCALE GENOMIC DNA]</scope>
    <source>
        <tissue evidence="2">Nenye</tissue>
    </source>
</reference>
<comment type="similarity">
    <text evidence="1">Belongs to the peptidase S10 family.</text>
</comment>
<dbReference type="PANTHER" id="PTHR11802">
    <property type="entry name" value="SERINE PROTEASE FAMILY S10 SERINE CARBOXYPEPTIDASE"/>
    <property type="match status" value="1"/>
</dbReference>
<dbReference type="PANTHER" id="PTHR11802:SF29">
    <property type="entry name" value="SERINE CARBOXYPEPTIDASE-LIKE 19"/>
    <property type="match status" value="1"/>
</dbReference>
<dbReference type="Pfam" id="PF00450">
    <property type="entry name" value="Peptidase_S10"/>
    <property type="match status" value="2"/>
</dbReference>
<evidence type="ECO:0000256" key="1">
    <source>
        <dbReference type="ARBA" id="ARBA00009431"/>
    </source>
</evidence>
<organism evidence="2 3">
    <name type="scientific">Cinchona calisaya</name>
    <dbReference type="NCBI Taxonomy" id="153742"/>
    <lineage>
        <taxon>Eukaryota</taxon>
        <taxon>Viridiplantae</taxon>
        <taxon>Streptophyta</taxon>
        <taxon>Embryophyta</taxon>
        <taxon>Tracheophyta</taxon>
        <taxon>Spermatophyta</taxon>
        <taxon>Magnoliopsida</taxon>
        <taxon>eudicotyledons</taxon>
        <taxon>Gunneridae</taxon>
        <taxon>Pentapetalae</taxon>
        <taxon>asterids</taxon>
        <taxon>lamiids</taxon>
        <taxon>Gentianales</taxon>
        <taxon>Rubiaceae</taxon>
        <taxon>Cinchonoideae</taxon>
        <taxon>Cinchoneae</taxon>
        <taxon>Cinchona</taxon>
    </lineage>
</organism>
<dbReference type="InterPro" id="IPR029058">
    <property type="entry name" value="AB_hydrolase_fold"/>
</dbReference>
<sequence>MAKSEWKGEFVGTLLLVLQVCLKLGVVAAVFSRVEFLPGFDGQLPFQLETGYIGVDESEDVQLFYYFVKSQSNSRTDPLVLWITGGPGCTSLSRLVYEIGPFAFEAAEYNGSLPRLVLKPHSWTEVASIIFLDWPVGTGFSYARNAKAHESTSLQASDQAYQFLRKFLVDHPELVSNPFYIGGDSYSGRPVPIIVQLISNGNENGNEPLIDLKGYLLGNPIATPFDYSYRVQFAHGMGLISDELHETFNQVSNYYLFRVFHCHILGSHLLSSGDHDMVVPHFGTQEWIRSLNYNIIDDWRPWNVEGPVAGYTRTYANQMTFATVKGAGHTAPEFKPVECRAMFKRWMSYEPL</sequence>
<dbReference type="EMBL" id="JBJUIK010000011">
    <property type="protein sequence ID" value="KAL3514426.1"/>
    <property type="molecule type" value="Genomic_DNA"/>
</dbReference>
<evidence type="ECO:0000313" key="2">
    <source>
        <dbReference type="EMBL" id="KAL3514426.1"/>
    </source>
</evidence>
<gene>
    <name evidence="2" type="ORF">ACH5RR_027143</name>
</gene>
<dbReference type="Proteomes" id="UP001630127">
    <property type="component" value="Unassembled WGS sequence"/>
</dbReference>
<dbReference type="SUPFAM" id="SSF53474">
    <property type="entry name" value="alpha/beta-Hydrolases"/>
    <property type="match status" value="1"/>
</dbReference>
<dbReference type="PRINTS" id="PR00724">
    <property type="entry name" value="CRBOXYPTASEC"/>
</dbReference>
<protein>
    <submittedName>
        <fullName evidence="2">Uncharacterized protein</fullName>
    </submittedName>
</protein>
<name>A0ABD2Z4L2_9GENT</name>
<proteinExistence type="inferred from homology"/>
<dbReference type="Gene3D" id="3.40.50.11320">
    <property type="match status" value="1"/>
</dbReference>
<comment type="caution">
    <text evidence="2">The sequence shown here is derived from an EMBL/GenBank/DDBJ whole genome shotgun (WGS) entry which is preliminary data.</text>
</comment>
<dbReference type="FunFam" id="3.40.50.1820:FF:000072">
    <property type="entry name" value="Serine carboxypeptidase-like 19"/>
    <property type="match status" value="1"/>
</dbReference>